<evidence type="ECO:0000313" key="2">
    <source>
        <dbReference type="EMBL" id="KAK5896653.1"/>
    </source>
</evidence>
<dbReference type="AlphaFoldDB" id="A0AAN8C7N0"/>
<reference evidence="2 3" key="1">
    <citation type="journal article" date="2023" name="Mol. Biol. Evol.">
        <title>Genomics of Secondarily Temperate Adaptation in the Only Non-Antarctic Icefish.</title>
        <authorList>
            <person name="Rivera-Colon A.G."/>
            <person name="Rayamajhi N."/>
            <person name="Minhas B.F."/>
            <person name="Madrigal G."/>
            <person name="Bilyk K.T."/>
            <person name="Yoon V."/>
            <person name="Hune M."/>
            <person name="Gregory S."/>
            <person name="Cheng C.H.C."/>
            <person name="Catchen J.M."/>
        </authorList>
    </citation>
    <scope>NUCLEOTIDE SEQUENCE [LARGE SCALE GENOMIC DNA]</scope>
    <source>
        <strain evidence="2">JC2023a</strain>
    </source>
</reference>
<comment type="caution">
    <text evidence="2">The sequence shown here is derived from an EMBL/GenBank/DDBJ whole genome shotgun (WGS) entry which is preliminary data.</text>
</comment>
<keyword evidence="3" id="KW-1185">Reference proteome</keyword>
<protein>
    <submittedName>
        <fullName evidence="2">Uncharacterized protein</fullName>
    </submittedName>
</protein>
<sequence length="80" mass="8885">MSQTSSPAAINLEPRPLKPASNNATALQTKEEIRSKRGGRGEAARERESEGERENKLFTLTSNVPQRVVKRKRRASDVPV</sequence>
<accession>A0AAN8C7N0</accession>
<dbReference type="Proteomes" id="UP001335648">
    <property type="component" value="Unassembled WGS sequence"/>
</dbReference>
<dbReference type="EMBL" id="JAULUE010002053">
    <property type="protein sequence ID" value="KAK5896653.1"/>
    <property type="molecule type" value="Genomic_DNA"/>
</dbReference>
<feature type="compositionally biased region" description="Basic and acidic residues" evidence="1">
    <location>
        <begin position="29"/>
        <end position="56"/>
    </location>
</feature>
<evidence type="ECO:0000256" key="1">
    <source>
        <dbReference type="SAM" id="MobiDB-lite"/>
    </source>
</evidence>
<organism evidence="2 3">
    <name type="scientific">Champsocephalus esox</name>
    <name type="common">pike icefish</name>
    <dbReference type="NCBI Taxonomy" id="159716"/>
    <lineage>
        <taxon>Eukaryota</taxon>
        <taxon>Metazoa</taxon>
        <taxon>Chordata</taxon>
        <taxon>Craniata</taxon>
        <taxon>Vertebrata</taxon>
        <taxon>Euteleostomi</taxon>
        <taxon>Actinopterygii</taxon>
        <taxon>Neopterygii</taxon>
        <taxon>Teleostei</taxon>
        <taxon>Neoteleostei</taxon>
        <taxon>Acanthomorphata</taxon>
        <taxon>Eupercaria</taxon>
        <taxon>Perciformes</taxon>
        <taxon>Notothenioidei</taxon>
        <taxon>Channichthyidae</taxon>
        <taxon>Champsocephalus</taxon>
    </lineage>
</organism>
<feature type="region of interest" description="Disordered" evidence="1">
    <location>
        <begin position="1"/>
        <end position="59"/>
    </location>
</feature>
<evidence type="ECO:0000313" key="3">
    <source>
        <dbReference type="Proteomes" id="UP001335648"/>
    </source>
</evidence>
<gene>
    <name evidence="2" type="ORF">CesoFtcFv8_009792</name>
</gene>
<proteinExistence type="predicted"/>
<name>A0AAN8C7N0_9TELE</name>